<keyword evidence="3" id="KW-1185">Reference proteome</keyword>
<evidence type="ECO:0000256" key="1">
    <source>
        <dbReference type="SAM" id="MobiDB-lite"/>
    </source>
</evidence>
<evidence type="ECO:0008006" key="4">
    <source>
        <dbReference type="Google" id="ProtNLM"/>
    </source>
</evidence>
<reference evidence="2 3" key="1">
    <citation type="submission" date="2014-01" db="EMBL/GenBank/DDBJ databases">
        <authorList>
            <person name="Dobos K."/>
            <person name="Lenaerts A."/>
            <person name="Ordway D."/>
            <person name="DeGroote M.A."/>
            <person name="Parker T."/>
            <person name="Sizemore C."/>
            <person name="Tallon L.J."/>
            <person name="Sadzewicz L.K."/>
            <person name="Sengamalay N."/>
            <person name="Fraser C.M."/>
            <person name="Hine E."/>
            <person name="Shefchek K.A."/>
            <person name="Das S.P."/>
            <person name="Tettelin H."/>
        </authorList>
    </citation>
    <scope>NUCLEOTIDE SEQUENCE [LARGE SCALE GENOMIC DNA]</scope>
    <source>
        <strain evidence="2 3">Harvey</strain>
    </source>
</reference>
<evidence type="ECO:0000313" key="3">
    <source>
        <dbReference type="Proteomes" id="UP000020681"/>
    </source>
</evidence>
<proteinExistence type="predicted"/>
<comment type="caution">
    <text evidence="2">The sequence shown here is derived from an EMBL/GenBank/DDBJ whole genome shotgun (WGS) entry which is preliminary data.</text>
</comment>
<accession>A0ABN0QKL0</accession>
<feature type="region of interest" description="Disordered" evidence="1">
    <location>
        <begin position="1"/>
        <end position="74"/>
    </location>
</feature>
<feature type="compositionally biased region" description="Gly residues" evidence="1">
    <location>
        <begin position="1"/>
        <end position="14"/>
    </location>
</feature>
<dbReference type="Proteomes" id="UP000020681">
    <property type="component" value="Unassembled WGS sequence"/>
</dbReference>
<dbReference type="EMBL" id="JAOL01000207">
    <property type="protein sequence ID" value="EUA85152.1"/>
    <property type="molecule type" value="Genomic_DNA"/>
</dbReference>
<protein>
    <recommendedName>
        <fullName evidence="4">PPE family protein</fullName>
    </recommendedName>
</protein>
<organism evidence="2 3">
    <name type="scientific">Mycobacterium ulcerans str. Harvey</name>
    <dbReference type="NCBI Taxonomy" id="1299332"/>
    <lineage>
        <taxon>Bacteria</taxon>
        <taxon>Bacillati</taxon>
        <taxon>Actinomycetota</taxon>
        <taxon>Actinomycetes</taxon>
        <taxon>Mycobacteriales</taxon>
        <taxon>Mycobacteriaceae</taxon>
        <taxon>Mycobacterium</taxon>
        <taxon>Mycobacterium ulcerans group</taxon>
    </lineage>
</organism>
<name>A0ABN0QKL0_MYCUL</name>
<gene>
    <name evidence="2" type="ORF">I551_8393</name>
</gene>
<feature type="compositionally biased region" description="Gly residues" evidence="1">
    <location>
        <begin position="26"/>
        <end position="44"/>
    </location>
</feature>
<evidence type="ECO:0000313" key="2">
    <source>
        <dbReference type="EMBL" id="EUA85152.1"/>
    </source>
</evidence>
<sequence length="74" mass="6897">MSALIGNGGAGGSAGVSPTGVFPSNGGSGGNAQLIGDGGDGGRGIPAEPVAPAAQVDLWPATMGPTETEMPAAY</sequence>